<feature type="chain" id="PRO_5047105948" evidence="1">
    <location>
        <begin position="25"/>
        <end position="173"/>
    </location>
</feature>
<keyword evidence="3" id="KW-1185">Reference proteome</keyword>
<sequence length="173" mass="18156">MDIAALLPALLLAVGLASPSTSDAARKLTRKAAPPVAETALAPAFEAAIVSEPMAADEGIKDAATSPAIAEPELQAGARQIVDALKSVEQLRLHNRNGLAAITLLPEGSSCTAGQYPARTFDARYEVVEGCAQFVERGHALRVVWTRHGTKVYSLDQWQAPVGTDPDFAPLGS</sequence>
<evidence type="ECO:0000313" key="2">
    <source>
        <dbReference type="EMBL" id="MFC0682600.1"/>
    </source>
</evidence>
<dbReference type="RefSeq" id="WP_386676758.1">
    <property type="nucleotide sequence ID" value="NZ_JBHLTG010000015.1"/>
</dbReference>
<keyword evidence="1" id="KW-0732">Signal</keyword>
<accession>A0ABV6S038</accession>
<name>A0ABV6S038_9GAMM</name>
<dbReference type="EMBL" id="JBHLTG010000015">
    <property type="protein sequence ID" value="MFC0682600.1"/>
    <property type="molecule type" value="Genomic_DNA"/>
</dbReference>
<organism evidence="2 3">
    <name type="scientific">Lysobacter korlensis</name>
    <dbReference type="NCBI Taxonomy" id="553636"/>
    <lineage>
        <taxon>Bacteria</taxon>
        <taxon>Pseudomonadati</taxon>
        <taxon>Pseudomonadota</taxon>
        <taxon>Gammaproteobacteria</taxon>
        <taxon>Lysobacterales</taxon>
        <taxon>Lysobacteraceae</taxon>
        <taxon>Lysobacter</taxon>
    </lineage>
</organism>
<evidence type="ECO:0000313" key="3">
    <source>
        <dbReference type="Proteomes" id="UP001589896"/>
    </source>
</evidence>
<evidence type="ECO:0000256" key="1">
    <source>
        <dbReference type="SAM" id="SignalP"/>
    </source>
</evidence>
<comment type="caution">
    <text evidence="2">The sequence shown here is derived from an EMBL/GenBank/DDBJ whole genome shotgun (WGS) entry which is preliminary data.</text>
</comment>
<feature type="signal peptide" evidence="1">
    <location>
        <begin position="1"/>
        <end position="24"/>
    </location>
</feature>
<reference evidence="2 3" key="1">
    <citation type="submission" date="2024-09" db="EMBL/GenBank/DDBJ databases">
        <authorList>
            <person name="Sun Q."/>
            <person name="Mori K."/>
        </authorList>
    </citation>
    <scope>NUCLEOTIDE SEQUENCE [LARGE SCALE GENOMIC DNA]</scope>
    <source>
        <strain evidence="2 3">KCTC 23076</strain>
    </source>
</reference>
<dbReference type="Proteomes" id="UP001589896">
    <property type="component" value="Unassembled WGS sequence"/>
</dbReference>
<gene>
    <name evidence="2" type="ORF">ACFFGH_32630</name>
</gene>
<protein>
    <submittedName>
        <fullName evidence="2">Uncharacterized protein</fullName>
    </submittedName>
</protein>
<proteinExistence type="predicted"/>